<evidence type="ECO:0000259" key="6">
    <source>
        <dbReference type="Pfam" id="PF00149"/>
    </source>
</evidence>
<dbReference type="OrthoDB" id="284413at2"/>
<gene>
    <name evidence="7" type="ORF">KS4_10100</name>
</gene>
<evidence type="ECO:0000256" key="3">
    <source>
        <dbReference type="ARBA" id="ARBA00022723"/>
    </source>
</evidence>
<reference evidence="7 8" key="1">
    <citation type="submission" date="2019-02" db="EMBL/GenBank/DDBJ databases">
        <title>Deep-cultivation of Planctomycetes and their phenomic and genomic characterization uncovers novel biology.</title>
        <authorList>
            <person name="Wiegand S."/>
            <person name="Jogler M."/>
            <person name="Boedeker C."/>
            <person name="Pinto D."/>
            <person name="Vollmers J."/>
            <person name="Rivas-Marin E."/>
            <person name="Kohn T."/>
            <person name="Peeters S.H."/>
            <person name="Heuer A."/>
            <person name="Rast P."/>
            <person name="Oberbeckmann S."/>
            <person name="Bunk B."/>
            <person name="Jeske O."/>
            <person name="Meyerdierks A."/>
            <person name="Storesund J.E."/>
            <person name="Kallscheuer N."/>
            <person name="Luecker S."/>
            <person name="Lage O.M."/>
            <person name="Pohl T."/>
            <person name="Merkel B.J."/>
            <person name="Hornburger P."/>
            <person name="Mueller R.-W."/>
            <person name="Bruemmer F."/>
            <person name="Labrenz M."/>
            <person name="Spormann A.M."/>
            <person name="Op den Camp H."/>
            <person name="Overmann J."/>
            <person name="Amann R."/>
            <person name="Jetten M.S.M."/>
            <person name="Mascher T."/>
            <person name="Medema M.H."/>
            <person name="Devos D.P."/>
            <person name="Kaster A.-K."/>
            <person name="Ovreas L."/>
            <person name="Rohde M."/>
            <person name="Galperin M.Y."/>
            <person name="Jogler C."/>
        </authorList>
    </citation>
    <scope>NUCLEOTIDE SEQUENCE [LARGE SCALE GENOMIC DNA]</scope>
    <source>
        <strain evidence="7 8">KS4</strain>
    </source>
</reference>
<evidence type="ECO:0000256" key="5">
    <source>
        <dbReference type="ARBA" id="ARBA00023211"/>
    </source>
</evidence>
<keyword evidence="8" id="KW-1185">Reference proteome</keyword>
<dbReference type="InterPro" id="IPR029052">
    <property type="entry name" value="Metallo-depent_PP-like"/>
</dbReference>
<dbReference type="AlphaFoldDB" id="A0A517YRX9"/>
<organism evidence="7 8">
    <name type="scientific">Poriferisphaera corsica</name>
    <dbReference type="NCBI Taxonomy" id="2528020"/>
    <lineage>
        <taxon>Bacteria</taxon>
        <taxon>Pseudomonadati</taxon>
        <taxon>Planctomycetota</taxon>
        <taxon>Phycisphaerae</taxon>
        <taxon>Phycisphaerales</taxon>
        <taxon>Phycisphaeraceae</taxon>
        <taxon>Poriferisphaera</taxon>
    </lineage>
</organism>
<dbReference type="EMBL" id="CP036425">
    <property type="protein sequence ID" value="QDU32971.1"/>
    <property type="molecule type" value="Genomic_DNA"/>
</dbReference>
<dbReference type="Gene3D" id="3.60.21.10">
    <property type="match status" value="1"/>
</dbReference>
<dbReference type="Proteomes" id="UP000317369">
    <property type="component" value="Chromosome"/>
</dbReference>
<dbReference type="PANTHER" id="PTHR34990:SF2">
    <property type="entry name" value="BLL8164 PROTEIN"/>
    <property type="match status" value="1"/>
</dbReference>
<protein>
    <submittedName>
        <fullName evidence="7">Phosphodiesterase</fullName>
    </submittedName>
</protein>
<dbReference type="RefSeq" id="WP_145075347.1">
    <property type="nucleotide sequence ID" value="NZ_CP036425.1"/>
</dbReference>
<evidence type="ECO:0000256" key="1">
    <source>
        <dbReference type="ARBA" id="ARBA00022475"/>
    </source>
</evidence>
<dbReference type="GO" id="GO:0008758">
    <property type="term" value="F:UDP-2,3-diacylglucosamine hydrolase activity"/>
    <property type="evidence" value="ECO:0007669"/>
    <property type="project" value="TreeGrafter"/>
</dbReference>
<evidence type="ECO:0000313" key="7">
    <source>
        <dbReference type="EMBL" id="QDU32971.1"/>
    </source>
</evidence>
<keyword evidence="2" id="KW-0997">Cell inner membrane</keyword>
<dbReference type="GO" id="GO:0009245">
    <property type="term" value="P:lipid A biosynthetic process"/>
    <property type="evidence" value="ECO:0007669"/>
    <property type="project" value="TreeGrafter"/>
</dbReference>
<dbReference type="InterPro" id="IPR043461">
    <property type="entry name" value="LpxH-like"/>
</dbReference>
<feature type="domain" description="Calcineurin-like phosphoesterase" evidence="6">
    <location>
        <begin position="36"/>
        <end position="167"/>
    </location>
</feature>
<dbReference type="SUPFAM" id="SSF56300">
    <property type="entry name" value="Metallo-dependent phosphatases"/>
    <property type="match status" value="1"/>
</dbReference>
<evidence type="ECO:0000256" key="2">
    <source>
        <dbReference type="ARBA" id="ARBA00022519"/>
    </source>
</evidence>
<evidence type="ECO:0000313" key="8">
    <source>
        <dbReference type="Proteomes" id="UP000317369"/>
    </source>
</evidence>
<sequence>MQITPALNSAIATTSNITSKPYHDPADKSFMSDERRILILSDTHMGHPKAAVWGPKALRNLWQRARATDLIINGDIAELHHPKFRASAAKQVVDLQNLCQDDGVKITLLSGNHDPHLTDQRHLSLNQGEVFMTHGDIIHPAISPWNNYAKHLQEIRDHAYQSLSDQHENAFQAQSKSAQHASHLKWNEIASDGETIQFSRIGKFEKRFSEAFKVMWYWHRIPRMAADFAAKYVPESRFFIFGHIHRAGIWESHGRIIINTGSFDFPKQPRAVVIKRNQLSVWKLKRQNMIYDFAAEPLRKWDLNNIQISKVGDGLHAA</sequence>
<dbReference type="KEGG" id="pcor:KS4_10100"/>
<evidence type="ECO:0000256" key="4">
    <source>
        <dbReference type="ARBA" id="ARBA00023136"/>
    </source>
</evidence>
<dbReference type="Pfam" id="PF00149">
    <property type="entry name" value="Metallophos"/>
    <property type="match status" value="1"/>
</dbReference>
<keyword evidence="1" id="KW-1003">Cell membrane</keyword>
<accession>A0A517YRX9</accession>
<dbReference type="GO" id="GO:0046872">
    <property type="term" value="F:metal ion binding"/>
    <property type="evidence" value="ECO:0007669"/>
    <property type="project" value="UniProtKB-KW"/>
</dbReference>
<dbReference type="PANTHER" id="PTHR34990">
    <property type="entry name" value="UDP-2,3-DIACYLGLUCOSAMINE HYDROLASE-RELATED"/>
    <property type="match status" value="1"/>
</dbReference>
<keyword evidence="3" id="KW-0479">Metal-binding</keyword>
<keyword evidence="5" id="KW-0464">Manganese</keyword>
<dbReference type="InterPro" id="IPR004843">
    <property type="entry name" value="Calcineurin-like_PHP"/>
</dbReference>
<dbReference type="GO" id="GO:0016020">
    <property type="term" value="C:membrane"/>
    <property type="evidence" value="ECO:0007669"/>
    <property type="project" value="GOC"/>
</dbReference>
<keyword evidence="4" id="KW-0472">Membrane</keyword>
<proteinExistence type="predicted"/>
<name>A0A517YRX9_9BACT</name>